<comment type="caution">
    <text evidence="2">The sequence shown here is derived from an EMBL/GenBank/DDBJ whole genome shotgun (WGS) entry which is preliminary data.</text>
</comment>
<organism evidence="2 3">
    <name type="scientific">Arthrobacter parietis</name>
    <dbReference type="NCBI Taxonomy" id="271434"/>
    <lineage>
        <taxon>Bacteria</taxon>
        <taxon>Bacillati</taxon>
        <taxon>Actinomycetota</taxon>
        <taxon>Actinomycetes</taxon>
        <taxon>Micrococcales</taxon>
        <taxon>Micrococcaceae</taxon>
        <taxon>Arthrobacter</taxon>
    </lineage>
</organism>
<sequence length="80" mass="8717">MQIQGWHILVLIALVMIAAVIVAVVLIVKAVSKRSDRPAAAAPRQLAGKEQRLAELDDLRTRGQVSDAEYEAARADILRS</sequence>
<feature type="transmembrane region" description="Helical" evidence="1">
    <location>
        <begin position="6"/>
        <end position="28"/>
    </location>
</feature>
<dbReference type="Proteomes" id="UP001500974">
    <property type="component" value="Unassembled WGS sequence"/>
</dbReference>
<dbReference type="NCBIfam" id="TIGR03142">
    <property type="entry name" value="cytochro_ccmI"/>
    <property type="match status" value="1"/>
</dbReference>
<keyword evidence="1" id="KW-1133">Transmembrane helix</keyword>
<dbReference type="InterPro" id="IPR017560">
    <property type="entry name" value="Cyt_c_biogenesis_CcmI"/>
</dbReference>
<evidence type="ECO:0008006" key="4">
    <source>
        <dbReference type="Google" id="ProtNLM"/>
    </source>
</evidence>
<accession>A0ABP5MHR3</accession>
<protein>
    <recommendedName>
        <fullName evidence="4">SHOCT domain-containing protein</fullName>
    </recommendedName>
</protein>
<proteinExistence type="predicted"/>
<evidence type="ECO:0000313" key="2">
    <source>
        <dbReference type="EMBL" id="GAA2173547.1"/>
    </source>
</evidence>
<keyword evidence="1" id="KW-0812">Transmembrane</keyword>
<gene>
    <name evidence="2" type="ORF">GCM10009784_08290</name>
</gene>
<evidence type="ECO:0000313" key="3">
    <source>
        <dbReference type="Proteomes" id="UP001500974"/>
    </source>
</evidence>
<name>A0ABP5MHR3_9MICC</name>
<keyword evidence="3" id="KW-1185">Reference proteome</keyword>
<evidence type="ECO:0000256" key="1">
    <source>
        <dbReference type="SAM" id="Phobius"/>
    </source>
</evidence>
<reference evidence="3" key="1">
    <citation type="journal article" date="2019" name="Int. J. Syst. Evol. Microbiol.">
        <title>The Global Catalogue of Microorganisms (GCM) 10K type strain sequencing project: providing services to taxonomists for standard genome sequencing and annotation.</title>
        <authorList>
            <consortium name="The Broad Institute Genomics Platform"/>
            <consortium name="The Broad Institute Genome Sequencing Center for Infectious Disease"/>
            <person name="Wu L."/>
            <person name="Ma J."/>
        </authorList>
    </citation>
    <scope>NUCLEOTIDE SEQUENCE [LARGE SCALE GENOMIC DNA]</scope>
    <source>
        <strain evidence="3">JCM 14917</strain>
    </source>
</reference>
<keyword evidence="1" id="KW-0472">Membrane</keyword>
<dbReference type="RefSeq" id="WP_346027592.1">
    <property type="nucleotide sequence ID" value="NZ_BAAAON010000001.1"/>
</dbReference>
<dbReference type="EMBL" id="BAAAON010000001">
    <property type="protein sequence ID" value="GAA2173547.1"/>
    <property type="molecule type" value="Genomic_DNA"/>
</dbReference>